<keyword evidence="2" id="KW-1185">Reference proteome</keyword>
<reference evidence="1 2" key="1">
    <citation type="submission" date="2018-06" db="EMBL/GenBank/DDBJ databases">
        <title>Genomic Encyclopedia of Type Strains, Phase III (KMG-III): the genomes of soil and plant-associated and newly described type strains.</title>
        <authorList>
            <person name="Whitman W."/>
        </authorList>
    </citation>
    <scope>NUCLEOTIDE SEQUENCE [LARGE SCALE GENOMIC DNA]</scope>
    <source>
        <strain evidence="1 2">CGMCC 4.7090</strain>
    </source>
</reference>
<dbReference type="AlphaFoldDB" id="A0A327Z709"/>
<organism evidence="1 2">
    <name type="scientific">Actinoplanes lutulentus</name>
    <dbReference type="NCBI Taxonomy" id="1287878"/>
    <lineage>
        <taxon>Bacteria</taxon>
        <taxon>Bacillati</taxon>
        <taxon>Actinomycetota</taxon>
        <taxon>Actinomycetes</taxon>
        <taxon>Micromonosporales</taxon>
        <taxon>Micromonosporaceae</taxon>
        <taxon>Actinoplanes</taxon>
    </lineage>
</organism>
<comment type="caution">
    <text evidence="1">The sequence shown here is derived from an EMBL/GenBank/DDBJ whole genome shotgun (WGS) entry which is preliminary data.</text>
</comment>
<dbReference type="Proteomes" id="UP000249341">
    <property type="component" value="Unassembled WGS sequence"/>
</dbReference>
<name>A0A327Z709_9ACTN</name>
<evidence type="ECO:0000313" key="2">
    <source>
        <dbReference type="Proteomes" id="UP000249341"/>
    </source>
</evidence>
<dbReference type="RefSeq" id="WP_111654418.1">
    <property type="nucleotide sequence ID" value="NZ_JACHWI010000002.1"/>
</dbReference>
<sequence>MEIRLWSVVAEPVALAAAGPGAEEAGGTGAWFAVGPDAIVVIVAAGVRTAEDLTVPGPLPRLVERHLAHGASPMILAFARLPEGCLALGAAQVTRLGRRRGALQDLGLCLDAPLPYELLDRVRPTGPPGPQPPIDWVNLLPGDPGTALRQFVDGWYADIPPVPEENIPATSGPEPLRAFQRAAAGRPAVHGRSLQIFGEAMATSEPGTIAFGQDDDRIFTLLTETTGDDPPVWYHGLSDQPLRERERLNAYLLLATLTHAAIDSSPGGMAFVDRAQVKRIVHPLRRVPLRPARWPCAKSRFYVGPGVVALVGEADGDWYEVYLGARHRSLLRRLRKLGLDWESFDG</sequence>
<gene>
    <name evidence="1" type="ORF">B0I29_12646</name>
</gene>
<dbReference type="OrthoDB" id="3526086at2"/>
<protein>
    <submittedName>
        <fullName evidence="1">Uncharacterized protein</fullName>
    </submittedName>
</protein>
<evidence type="ECO:0000313" key="1">
    <source>
        <dbReference type="EMBL" id="RAK26657.1"/>
    </source>
</evidence>
<accession>A0A327Z709</accession>
<proteinExistence type="predicted"/>
<dbReference type="EMBL" id="QLMJ01000026">
    <property type="protein sequence ID" value="RAK26657.1"/>
    <property type="molecule type" value="Genomic_DNA"/>
</dbReference>